<organism evidence="6 7">
    <name type="scientific">Peronospora effusa</name>
    <dbReference type="NCBI Taxonomy" id="542832"/>
    <lineage>
        <taxon>Eukaryota</taxon>
        <taxon>Sar</taxon>
        <taxon>Stramenopiles</taxon>
        <taxon>Oomycota</taxon>
        <taxon>Peronosporomycetes</taxon>
        <taxon>Peronosporales</taxon>
        <taxon>Peronosporaceae</taxon>
        <taxon>Peronospora</taxon>
    </lineage>
</organism>
<evidence type="ECO:0000313" key="7">
    <source>
        <dbReference type="Proteomes" id="UP000282087"/>
    </source>
</evidence>
<dbReference type="AlphaFoldDB" id="A0A3M6V6R8"/>
<proteinExistence type="inferred from homology"/>
<keyword evidence="3" id="KW-0539">Nucleus</keyword>
<gene>
    <name evidence="6" type="ORF">DD238_008204</name>
</gene>
<dbReference type="Pfam" id="PF08167">
    <property type="entry name" value="RIX1"/>
    <property type="match status" value="1"/>
</dbReference>
<name>A0A3M6V6R8_9STRA</name>
<comment type="subcellular location">
    <subcellularLocation>
        <location evidence="1">Nucleus</location>
    </subcellularLocation>
</comment>
<evidence type="ECO:0000256" key="2">
    <source>
        <dbReference type="ARBA" id="ARBA00010511"/>
    </source>
</evidence>
<sequence>MTTNSCAVETALARNLLSSVMALVLPCDLESENAALESFVTQQSALRKALERHNVFGLVTDGKALMKWQTRLLQLIEGPPVACRIGWELLLTTTRQSPLIRLESLAVKLLERVVKLLKQQQSMKREAVDTEEATATAACGVAQSLLLHVDRFNSDTRRDVLELLGKLMQPLVALLSSKWKTSKKNLIIAQFELVETLLCASPNSLRSYAAKIESACVGALFPAADGNYTDEVVAQKATVCLALLSNASDKPQQVWTQMAQKALEAAHQQLDSFAGKRSTVLSTDGVTVKKMWVHGGASQQLPIYQRAEVTLIRMTRALGALRELLSARTATRSRGQISEREAQQMLPDMVLFARRAMGVRAHEVGKHTGVSDDGVRLPTSVVYAMIPLVRVQTLRAVSALVERIGICALRHASQITRVFLLASENVGDGEDLQALADATAVCARRLGASTVENLGAPLLKELITRCKRILGGKFISTTISNNMAKASAAHQDDAKNVGNKSKKRKRQAAAAATIAALNGGNLSISQANFVSMRDESVIAQTLKVVLGAIAGCVSVYGSLLPEECRSLVRELALEAIQRRHVVGSSLAYGAVDPVALVLLSNAVTADATGSHSADLLCSIRYWQRRIVGCGEASSALQLVALNAGEAMLHPRAPPLTINFQQDTNNGHINNGRFGANLKIKQESTVLGDAMDWDKNECDESSGNEDAENEQEGEDETKKSKKAFTVFEKGKEEEGEEDKDDEDYEDARLQAATTEGPVEAVASIAMEEDEDEEDDDGEKAKQAAARAKSENDDKQLPVATRMANDDDDDDFPDIVVDDD</sequence>
<accession>A0A3M6V6R8</accession>
<dbReference type="PANTHER" id="PTHR34105:SF1">
    <property type="entry name" value="PROLINE-, GLUTAMIC ACID- AND LEUCINE-RICH PROTEIN 1"/>
    <property type="match status" value="1"/>
</dbReference>
<feature type="compositionally biased region" description="Acidic residues" evidence="4">
    <location>
        <begin position="732"/>
        <end position="744"/>
    </location>
</feature>
<evidence type="ECO:0000259" key="5">
    <source>
        <dbReference type="Pfam" id="PF08167"/>
    </source>
</evidence>
<dbReference type="PANTHER" id="PTHR34105">
    <property type="entry name" value="PROLINE-, GLUTAMIC ACID- AND LEUCINE-RICH PROTEIN 1"/>
    <property type="match status" value="1"/>
</dbReference>
<dbReference type="GO" id="GO:0005634">
    <property type="term" value="C:nucleus"/>
    <property type="evidence" value="ECO:0007669"/>
    <property type="project" value="UniProtKB-SubCell"/>
</dbReference>
<feature type="domain" description="Pre-rRNA-processing protein RIX1 N-terminal" evidence="5">
    <location>
        <begin position="29"/>
        <end position="223"/>
    </location>
</feature>
<comment type="similarity">
    <text evidence="2">Belongs to the RIX1/PELP1 family.</text>
</comment>
<evidence type="ECO:0000256" key="3">
    <source>
        <dbReference type="ARBA" id="ARBA00023242"/>
    </source>
</evidence>
<feature type="compositionally biased region" description="Acidic residues" evidence="4">
    <location>
        <begin position="765"/>
        <end position="776"/>
    </location>
</feature>
<dbReference type="GO" id="GO:0006364">
    <property type="term" value="P:rRNA processing"/>
    <property type="evidence" value="ECO:0007669"/>
    <property type="project" value="TreeGrafter"/>
</dbReference>
<evidence type="ECO:0000256" key="1">
    <source>
        <dbReference type="ARBA" id="ARBA00004123"/>
    </source>
</evidence>
<comment type="caution">
    <text evidence="6">The sequence shown here is derived from an EMBL/GenBank/DDBJ whole genome shotgun (WGS) entry which is preliminary data.</text>
</comment>
<dbReference type="VEuPathDB" id="FungiDB:DD237_008297"/>
<dbReference type="InterPro" id="IPR012583">
    <property type="entry name" value="RIX1_N"/>
</dbReference>
<reference evidence="6 7" key="1">
    <citation type="submission" date="2018-06" db="EMBL/GenBank/DDBJ databases">
        <title>Comparative genomics of downy mildews reveals potential adaptations to biotrophy.</title>
        <authorList>
            <person name="Fletcher K."/>
            <person name="Klosterman S.J."/>
            <person name="Derevnina L."/>
            <person name="Martin F."/>
            <person name="Koike S."/>
            <person name="Reyes Chin-Wo S."/>
            <person name="Mou B."/>
            <person name="Michelmore R."/>
        </authorList>
    </citation>
    <scope>NUCLEOTIDE SEQUENCE [LARGE SCALE GENOMIC DNA]</scope>
    <source>
        <strain evidence="6 7">R14</strain>
    </source>
</reference>
<evidence type="ECO:0000256" key="4">
    <source>
        <dbReference type="SAM" id="MobiDB-lite"/>
    </source>
</evidence>
<evidence type="ECO:0000313" key="6">
    <source>
        <dbReference type="EMBL" id="RMX62158.1"/>
    </source>
</evidence>
<dbReference type="Proteomes" id="UP000282087">
    <property type="component" value="Unassembled WGS sequence"/>
</dbReference>
<dbReference type="EMBL" id="QLLG01000805">
    <property type="protein sequence ID" value="RMX62158.1"/>
    <property type="molecule type" value="Genomic_DNA"/>
</dbReference>
<keyword evidence="7" id="KW-1185">Reference proteome</keyword>
<feature type="region of interest" description="Disordered" evidence="4">
    <location>
        <begin position="690"/>
        <end position="818"/>
    </location>
</feature>
<dbReference type="SUPFAM" id="SSF48371">
    <property type="entry name" value="ARM repeat"/>
    <property type="match status" value="1"/>
</dbReference>
<feature type="compositionally biased region" description="Acidic residues" evidence="4">
    <location>
        <begin position="804"/>
        <end position="818"/>
    </location>
</feature>
<protein>
    <recommendedName>
        <fullName evidence="5">Pre-rRNA-processing protein RIX1 N-terminal domain-containing protein</fullName>
    </recommendedName>
</protein>
<dbReference type="InterPro" id="IPR016024">
    <property type="entry name" value="ARM-type_fold"/>
</dbReference>
<feature type="compositionally biased region" description="Acidic residues" evidence="4">
    <location>
        <begin position="698"/>
        <end position="714"/>
    </location>
</feature>